<evidence type="ECO:0000256" key="1">
    <source>
        <dbReference type="SAM" id="MobiDB-lite"/>
    </source>
</evidence>
<dbReference type="OrthoDB" id="283424at2759"/>
<dbReference type="RefSeq" id="XP_040664243.1">
    <property type="nucleotide sequence ID" value="XM_040808964.1"/>
</dbReference>
<feature type="region of interest" description="Disordered" evidence="1">
    <location>
        <begin position="363"/>
        <end position="384"/>
    </location>
</feature>
<dbReference type="AlphaFoldDB" id="A0A1L9PAC1"/>
<protein>
    <recommendedName>
        <fullName evidence="2">Small ribosomal subunit protein mS35 mitochondrial conserved domain-containing protein</fullName>
    </recommendedName>
</protein>
<dbReference type="EMBL" id="KV878126">
    <property type="protein sequence ID" value="OJI98480.1"/>
    <property type="molecule type" value="Genomic_DNA"/>
</dbReference>
<dbReference type="STRING" id="1036611.A0A1L9PAC1"/>
<organism evidence="3 4">
    <name type="scientific">Aspergillus versicolor CBS 583.65</name>
    <dbReference type="NCBI Taxonomy" id="1036611"/>
    <lineage>
        <taxon>Eukaryota</taxon>
        <taxon>Fungi</taxon>
        <taxon>Dikarya</taxon>
        <taxon>Ascomycota</taxon>
        <taxon>Pezizomycotina</taxon>
        <taxon>Eurotiomycetes</taxon>
        <taxon>Eurotiomycetidae</taxon>
        <taxon>Eurotiales</taxon>
        <taxon>Aspergillaceae</taxon>
        <taxon>Aspergillus</taxon>
        <taxon>Aspergillus subgen. Nidulantes</taxon>
    </lineage>
</organism>
<dbReference type="PANTHER" id="PTHR13490">
    <property type="entry name" value="MITOCHONDRIAL 28S RIBOSOMAL PROTEIN S28"/>
    <property type="match status" value="1"/>
</dbReference>
<accession>A0A1L9PAC1</accession>
<feature type="domain" description="Small ribosomal subunit protein mS35 mitochondrial conserved" evidence="2">
    <location>
        <begin position="190"/>
        <end position="311"/>
    </location>
</feature>
<feature type="region of interest" description="Disordered" evidence="1">
    <location>
        <begin position="32"/>
        <end position="68"/>
    </location>
</feature>
<name>A0A1L9PAC1_ASPVE</name>
<evidence type="ECO:0000313" key="4">
    <source>
        <dbReference type="Proteomes" id="UP000184073"/>
    </source>
</evidence>
<proteinExistence type="predicted"/>
<dbReference type="PANTHER" id="PTHR13490:SF0">
    <property type="entry name" value="SMALL RIBOSOMAL SUBUNIT PROTEIN MS35"/>
    <property type="match status" value="1"/>
</dbReference>
<dbReference type="Proteomes" id="UP000184073">
    <property type="component" value="Unassembled WGS sequence"/>
</dbReference>
<dbReference type="Pfam" id="PF10213">
    <property type="entry name" value="MRP-S28"/>
    <property type="match status" value="1"/>
</dbReference>
<dbReference type="InterPro" id="IPR019349">
    <property type="entry name" value="Ribosomal_mS35_mit"/>
</dbReference>
<dbReference type="GeneID" id="63724475"/>
<evidence type="ECO:0000313" key="3">
    <source>
        <dbReference type="EMBL" id="OJI98480.1"/>
    </source>
</evidence>
<dbReference type="GO" id="GO:0005763">
    <property type="term" value="C:mitochondrial small ribosomal subunit"/>
    <property type="evidence" value="ECO:0007669"/>
    <property type="project" value="TreeGrafter"/>
</dbReference>
<reference evidence="4" key="1">
    <citation type="journal article" date="2017" name="Genome Biol.">
        <title>Comparative genomics reveals high biological diversity and specific adaptations in the industrially and medically important fungal genus Aspergillus.</title>
        <authorList>
            <person name="de Vries R.P."/>
            <person name="Riley R."/>
            <person name="Wiebenga A."/>
            <person name="Aguilar-Osorio G."/>
            <person name="Amillis S."/>
            <person name="Uchima C.A."/>
            <person name="Anderluh G."/>
            <person name="Asadollahi M."/>
            <person name="Askin M."/>
            <person name="Barry K."/>
            <person name="Battaglia E."/>
            <person name="Bayram O."/>
            <person name="Benocci T."/>
            <person name="Braus-Stromeyer S.A."/>
            <person name="Caldana C."/>
            <person name="Canovas D."/>
            <person name="Cerqueira G.C."/>
            <person name="Chen F."/>
            <person name="Chen W."/>
            <person name="Choi C."/>
            <person name="Clum A."/>
            <person name="Dos Santos R.A."/>
            <person name="Damasio A.R."/>
            <person name="Diallinas G."/>
            <person name="Emri T."/>
            <person name="Fekete E."/>
            <person name="Flipphi M."/>
            <person name="Freyberg S."/>
            <person name="Gallo A."/>
            <person name="Gournas C."/>
            <person name="Habgood R."/>
            <person name="Hainaut M."/>
            <person name="Harispe M.L."/>
            <person name="Henrissat B."/>
            <person name="Hilden K.S."/>
            <person name="Hope R."/>
            <person name="Hossain A."/>
            <person name="Karabika E."/>
            <person name="Karaffa L."/>
            <person name="Karanyi Z."/>
            <person name="Krasevec N."/>
            <person name="Kuo A."/>
            <person name="Kusch H."/>
            <person name="LaButti K."/>
            <person name="Lagendijk E.L."/>
            <person name="Lapidus A."/>
            <person name="Levasseur A."/>
            <person name="Lindquist E."/>
            <person name="Lipzen A."/>
            <person name="Logrieco A.F."/>
            <person name="MacCabe A."/>
            <person name="Maekelae M.R."/>
            <person name="Malavazi I."/>
            <person name="Melin P."/>
            <person name="Meyer V."/>
            <person name="Mielnichuk N."/>
            <person name="Miskei M."/>
            <person name="Molnar A.P."/>
            <person name="Mule G."/>
            <person name="Ngan C.Y."/>
            <person name="Orejas M."/>
            <person name="Orosz E."/>
            <person name="Ouedraogo J.P."/>
            <person name="Overkamp K.M."/>
            <person name="Park H.-S."/>
            <person name="Perrone G."/>
            <person name="Piumi F."/>
            <person name="Punt P.J."/>
            <person name="Ram A.F."/>
            <person name="Ramon A."/>
            <person name="Rauscher S."/>
            <person name="Record E."/>
            <person name="Riano-Pachon D.M."/>
            <person name="Robert V."/>
            <person name="Roehrig J."/>
            <person name="Ruller R."/>
            <person name="Salamov A."/>
            <person name="Salih N.S."/>
            <person name="Samson R.A."/>
            <person name="Sandor E."/>
            <person name="Sanguinetti M."/>
            <person name="Schuetze T."/>
            <person name="Sepcic K."/>
            <person name="Shelest E."/>
            <person name="Sherlock G."/>
            <person name="Sophianopoulou V."/>
            <person name="Squina F.M."/>
            <person name="Sun H."/>
            <person name="Susca A."/>
            <person name="Todd R.B."/>
            <person name="Tsang A."/>
            <person name="Unkles S.E."/>
            <person name="van de Wiele N."/>
            <person name="van Rossen-Uffink D."/>
            <person name="Oliveira J.V."/>
            <person name="Vesth T.C."/>
            <person name="Visser J."/>
            <person name="Yu J.-H."/>
            <person name="Zhou M."/>
            <person name="Andersen M.R."/>
            <person name="Archer D.B."/>
            <person name="Baker S.E."/>
            <person name="Benoit I."/>
            <person name="Brakhage A.A."/>
            <person name="Braus G.H."/>
            <person name="Fischer R."/>
            <person name="Frisvad J.C."/>
            <person name="Goldman G.H."/>
            <person name="Houbraken J."/>
            <person name="Oakley B."/>
            <person name="Pocsi I."/>
            <person name="Scazzocchio C."/>
            <person name="Seiboth B."/>
            <person name="vanKuyk P.A."/>
            <person name="Wortman J."/>
            <person name="Dyer P.S."/>
            <person name="Grigoriev I.V."/>
        </authorList>
    </citation>
    <scope>NUCLEOTIDE SEQUENCE [LARGE SCALE GENOMIC DNA]</scope>
    <source>
        <strain evidence="4">CBS 583.65</strain>
    </source>
</reference>
<keyword evidence="4" id="KW-1185">Reference proteome</keyword>
<sequence length="384" mass="44169">MALFARSLGGSARLMARRAPIAIPYRHFSASAPTFLPEDPPDPVPQRDPRPEDLPPAPEYSPDLLAPEERSMYDLMSPEERREFDAEQSKLVAQYNDPARRKAMFAEIEQVVNDVNKREPFRFTEPQGKVRGFWARNEDDEFGLVEDQDEFYDDEITSAAHAEVELHREIREYARIAAWDMPLLSKLAKPFTLPPETHILRFRYTTYMGESHPAESKVVVELSTADLVPKYLTEQQRLTFQKLVGPRFNPDTDIVRMSCEKFSTRAQNKRYLGDIVNTLLKEAKEGDSFADIPLDTRHHKPKKRYQFPESWIMTQERKKQLEANRAERKRLEQERQTIVDGNSVIAEAVQALPSLNPALKAHATAEREKVAVKVGGKAQKKKLR</sequence>
<dbReference type="GO" id="GO:0003735">
    <property type="term" value="F:structural constituent of ribosome"/>
    <property type="evidence" value="ECO:0007669"/>
    <property type="project" value="InterPro"/>
</dbReference>
<dbReference type="VEuPathDB" id="FungiDB:ASPVEDRAFT_185950"/>
<gene>
    <name evidence="3" type="ORF">ASPVEDRAFT_185950</name>
</gene>
<evidence type="ECO:0000259" key="2">
    <source>
        <dbReference type="Pfam" id="PF10213"/>
    </source>
</evidence>
<dbReference type="InterPro" id="IPR039848">
    <property type="entry name" value="Ribosomal_mS35_mt"/>
</dbReference>
<dbReference type="GO" id="GO:0032543">
    <property type="term" value="P:mitochondrial translation"/>
    <property type="evidence" value="ECO:0007669"/>
    <property type="project" value="InterPro"/>
</dbReference>